<reference evidence="2" key="1">
    <citation type="submission" date="2016-06" db="EMBL/GenBank/DDBJ databases">
        <authorList>
            <person name="Petersen J."/>
            <person name="Sayavedra L."/>
        </authorList>
    </citation>
    <scope>NUCLEOTIDE SEQUENCE [LARGE SCALE GENOMIC DNA]</scope>
    <source>
        <strain evidence="2">BazSymA</strain>
    </source>
</reference>
<proteinExistence type="predicted"/>
<dbReference type="Proteomes" id="UP000198988">
    <property type="component" value="Unassembled WGS sequence"/>
</dbReference>
<sequence length="53" mass="6128">MDAISDECARIAKHTSNNFKNSKEKINNRTNDCNFLTGFCALIKSNTRLDYYH</sequence>
<evidence type="ECO:0000313" key="1">
    <source>
        <dbReference type="EMBL" id="SEH85977.1"/>
    </source>
</evidence>
<evidence type="ECO:0000313" key="2">
    <source>
        <dbReference type="Proteomes" id="UP000198988"/>
    </source>
</evidence>
<accession>A0A1H6LC75</accession>
<gene>
    <name evidence="1" type="ORF">BAZSYMA_ACONTIG00158_0</name>
</gene>
<dbReference type="EMBL" id="CDSC02000271">
    <property type="protein sequence ID" value="SEH85977.1"/>
    <property type="molecule type" value="Genomic_DNA"/>
</dbReference>
<name>A0A1H6LC75_9GAMM</name>
<dbReference type="AlphaFoldDB" id="A0A1H6LC75"/>
<protein>
    <submittedName>
        <fullName evidence="1">Uncharacterized protein</fullName>
    </submittedName>
</protein>
<organism evidence="1 2">
    <name type="scientific">Bathymodiolus azoricus thioautotrophic gill symbiont</name>
    <dbReference type="NCBI Taxonomy" id="235205"/>
    <lineage>
        <taxon>Bacteria</taxon>
        <taxon>Pseudomonadati</taxon>
        <taxon>Pseudomonadota</taxon>
        <taxon>Gammaproteobacteria</taxon>
        <taxon>sulfur-oxidizing symbionts</taxon>
    </lineage>
</organism>